<accession>A0ABR3G3Y4</accession>
<gene>
    <name evidence="1" type="ORF">Q9L58_010635</name>
</gene>
<dbReference type="Proteomes" id="UP001447188">
    <property type="component" value="Unassembled WGS sequence"/>
</dbReference>
<organism evidence="1 2">
    <name type="scientific">Discina gigas</name>
    <dbReference type="NCBI Taxonomy" id="1032678"/>
    <lineage>
        <taxon>Eukaryota</taxon>
        <taxon>Fungi</taxon>
        <taxon>Dikarya</taxon>
        <taxon>Ascomycota</taxon>
        <taxon>Pezizomycotina</taxon>
        <taxon>Pezizomycetes</taxon>
        <taxon>Pezizales</taxon>
        <taxon>Discinaceae</taxon>
        <taxon>Discina</taxon>
    </lineage>
</organism>
<evidence type="ECO:0000313" key="2">
    <source>
        <dbReference type="Proteomes" id="UP001447188"/>
    </source>
</evidence>
<keyword evidence="2" id="KW-1185">Reference proteome</keyword>
<proteinExistence type="predicted"/>
<protein>
    <submittedName>
        <fullName evidence="1">Uncharacterized protein</fullName>
    </submittedName>
</protein>
<evidence type="ECO:0000313" key="1">
    <source>
        <dbReference type="EMBL" id="KAL0630518.1"/>
    </source>
</evidence>
<name>A0ABR3G3Y4_9PEZI</name>
<dbReference type="EMBL" id="JBBBZM010000562">
    <property type="protein sequence ID" value="KAL0630518.1"/>
    <property type="molecule type" value="Genomic_DNA"/>
</dbReference>
<comment type="caution">
    <text evidence="1">The sequence shown here is derived from an EMBL/GenBank/DDBJ whole genome shotgun (WGS) entry which is preliminary data.</text>
</comment>
<feature type="non-terminal residue" evidence="1">
    <location>
        <position position="75"/>
    </location>
</feature>
<sequence>MENLVSAMVSRTEVQNGQATTIQNFAKIVAEVHQFKIQYSTHINTIMKEMNALRATITSLTSRIAALETATPPAP</sequence>
<reference evidence="1 2" key="1">
    <citation type="submission" date="2024-02" db="EMBL/GenBank/DDBJ databases">
        <title>Discinaceae phylogenomics.</title>
        <authorList>
            <person name="Dirks A.C."/>
            <person name="James T.Y."/>
        </authorList>
    </citation>
    <scope>NUCLEOTIDE SEQUENCE [LARGE SCALE GENOMIC DNA]</scope>
    <source>
        <strain evidence="1 2">ACD0624</strain>
    </source>
</reference>